<dbReference type="SUPFAM" id="SSF55729">
    <property type="entry name" value="Acyl-CoA N-acyltransferases (Nat)"/>
    <property type="match status" value="1"/>
</dbReference>
<dbReference type="Pfam" id="PF00583">
    <property type="entry name" value="Acetyltransf_1"/>
    <property type="match status" value="1"/>
</dbReference>
<dbReference type="Proteomes" id="UP000076863">
    <property type="component" value="Unassembled WGS sequence"/>
</dbReference>
<dbReference type="InterPro" id="IPR050832">
    <property type="entry name" value="Bact_Acetyltransf"/>
</dbReference>
<dbReference type="PANTHER" id="PTHR43877">
    <property type="entry name" value="AMINOALKYLPHOSPHONATE N-ACETYLTRANSFERASE-RELATED-RELATED"/>
    <property type="match status" value="1"/>
</dbReference>
<feature type="domain" description="N-acetyltransferase" evidence="3">
    <location>
        <begin position="13"/>
        <end position="172"/>
    </location>
</feature>
<keyword evidence="1 4" id="KW-0808">Transferase</keyword>
<dbReference type="InterPro" id="IPR000182">
    <property type="entry name" value="GNAT_dom"/>
</dbReference>
<dbReference type="InterPro" id="IPR016181">
    <property type="entry name" value="Acyl_CoA_acyltransferase"/>
</dbReference>
<accession>A0A166W6E5</accession>
<comment type="caution">
    <text evidence="4">The sequence shown here is derived from an EMBL/GenBank/DDBJ whole genome shotgun (WGS) entry which is preliminary data.</text>
</comment>
<evidence type="ECO:0000256" key="2">
    <source>
        <dbReference type="ARBA" id="ARBA00023315"/>
    </source>
</evidence>
<dbReference type="CDD" id="cd04301">
    <property type="entry name" value="NAT_SF"/>
    <property type="match status" value="1"/>
</dbReference>
<evidence type="ECO:0000256" key="1">
    <source>
        <dbReference type="ARBA" id="ARBA00022679"/>
    </source>
</evidence>
<dbReference type="Gene3D" id="3.40.630.30">
    <property type="match status" value="1"/>
</dbReference>
<proteinExistence type="predicted"/>
<dbReference type="OrthoDB" id="5689at2759"/>
<name>A0A166W6E5_9HYPO</name>
<organism evidence="4 5">
    <name type="scientific">Beauveria brongniartii RCEF 3172</name>
    <dbReference type="NCBI Taxonomy" id="1081107"/>
    <lineage>
        <taxon>Eukaryota</taxon>
        <taxon>Fungi</taxon>
        <taxon>Dikarya</taxon>
        <taxon>Ascomycota</taxon>
        <taxon>Pezizomycotina</taxon>
        <taxon>Sordariomycetes</taxon>
        <taxon>Hypocreomycetidae</taxon>
        <taxon>Hypocreales</taxon>
        <taxon>Cordycipitaceae</taxon>
        <taxon>Beauveria</taxon>
        <taxon>Beauveria brongniartii</taxon>
    </lineage>
</organism>
<keyword evidence="5" id="KW-1185">Reference proteome</keyword>
<reference evidence="4 5" key="1">
    <citation type="journal article" date="2016" name="Genome Biol. Evol.">
        <title>Divergent and convergent evolution of fungal pathogenicity.</title>
        <authorList>
            <person name="Shang Y."/>
            <person name="Xiao G."/>
            <person name="Zheng P."/>
            <person name="Cen K."/>
            <person name="Zhan S."/>
            <person name="Wang C."/>
        </authorList>
    </citation>
    <scope>NUCLEOTIDE SEQUENCE [LARGE SCALE GENOMIC DNA]</scope>
    <source>
        <strain evidence="4 5">RCEF 3172</strain>
    </source>
</reference>
<evidence type="ECO:0000259" key="3">
    <source>
        <dbReference type="PROSITE" id="PS51186"/>
    </source>
</evidence>
<dbReference type="GO" id="GO:0016747">
    <property type="term" value="F:acyltransferase activity, transferring groups other than amino-acyl groups"/>
    <property type="evidence" value="ECO:0007669"/>
    <property type="project" value="InterPro"/>
</dbReference>
<evidence type="ECO:0000313" key="4">
    <source>
        <dbReference type="EMBL" id="OAA34386.1"/>
    </source>
</evidence>
<dbReference type="EMBL" id="AZHA01000055">
    <property type="protein sequence ID" value="OAA34386.1"/>
    <property type="molecule type" value="Genomic_DNA"/>
</dbReference>
<dbReference type="PROSITE" id="PS51186">
    <property type="entry name" value="GNAT"/>
    <property type="match status" value="1"/>
</dbReference>
<sequence>MSTQSSAQVVSGLSFCTATLSDAAAVRALVVSAFRGDSSREGWTTEADLFTDERVSEAGVVAKIKRADSQVVMVLDESNVLLGCAELVRQGAVVQLGMVAVVPKKQGQGIGKSLITHLEEIAVREYKAETMELYVIWTREDVINFYVRRGFIKTERTKPFPYAELVNGKALRLDLYFVVLEKKLLKP</sequence>
<gene>
    <name evidence="4" type="ORF">BBO_09223</name>
</gene>
<evidence type="ECO:0000313" key="5">
    <source>
        <dbReference type="Proteomes" id="UP000076863"/>
    </source>
</evidence>
<dbReference type="PANTHER" id="PTHR43877:SF2">
    <property type="entry name" value="AMINOALKYLPHOSPHONATE N-ACETYLTRANSFERASE-RELATED"/>
    <property type="match status" value="1"/>
</dbReference>
<dbReference type="AlphaFoldDB" id="A0A166W6E5"/>
<protein>
    <submittedName>
        <fullName evidence="4">GCN5-related N-acetyltransferase</fullName>
    </submittedName>
</protein>
<keyword evidence="2" id="KW-0012">Acyltransferase</keyword>